<dbReference type="InterPro" id="IPR011992">
    <property type="entry name" value="EF-hand-dom_pair"/>
</dbReference>
<dbReference type="InterPro" id="IPR037177">
    <property type="entry name" value="DLC_sf"/>
</dbReference>
<dbReference type="InterPro" id="IPR001372">
    <property type="entry name" value="Dynein_light_chain_typ-1/2"/>
</dbReference>
<dbReference type="InterPro" id="IPR002048">
    <property type="entry name" value="EF_hand_dom"/>
</dbReference>
<dbReference type="EMBL" id="JAKROA010000003">
    <property type="protein sequence ID" value="KAL5109225.1"/>
    <property type="molecule type" value="Genomic_DNA"/>
</dbReference>
<dbReference type="InterPro" id="IPR018247">
    <property type="entry name" value="EF_Hand_1_Ca_BS"/>
</dbReference>
<reference evidence="3 4" key="1">
    <citation type="journal article" date="2022" name="Front. Cell. Infect. Microbiol.">
        <title>The Genomes of Two Strains of Taenia crassiceps the Animal Model for the Study of Human Cysticercosis.</title>
        <authorList>
            <person name="Bobes R.J."/>
            <person name="Estrada K."/>
            <person name="Rios-Valencia D.G."/>
            <person name="Calderon-Gallegos A."/>
            <person name="de la Torre P."/>
            <person name="Carrero J.C."/>
            <person name="Sanchez-Flores A."/>
            <person name="Laclette J.P."/>
        </authorList>
    </citation>
    <scope>NUCLEOTIDE SEQUENCE [LARGE SCALE GENOMIC DNA]</scope>
    <source>
        <strain evidence="3">WFUcys</strain>
    </source>
</reference>
<sequence length="198" mass="22947">MHLGSRKTSELVEADPFTQAFYEIDTDSDGVITRADLADFVRRNDIADETLIRSWMKLFEPFECDFITMKVYREKLGLIGNDKRGSKFILVDSPETQTCSGLKNPEIRIISASMSAERQSEIIEQTCRLASSHSRCSKFNEAQTVADLKRWLESRFGRVWHVILVRGAYWMQYSHDIDCSLQFQLRSYVYLLWRTPAG</sequence>
<keyword evidence="1" id="KW-0106">Calcium</keyword>
<dbReference type="PROSITE" id="PS50222">
    <property type="entry name" value="EF_HAND_2"/>
    <property type="match status" value="1"/>
</dbReference>
<dbReference type="SUPFAM" id="SSF54648">
    <property type="entry name" value="DLC"/>
    <property type="match status" value="1"/>
</dbReference>
<evidence type="ECO:0000313" key="3">
    <source>
        <dbReference type="EMBL" id="KAL5109225.1"/>
    </source>
</evidence>
<dbReference type="CDD" id="cd21454">
    <property type="entry name" value="DLC-like_TAL"/>
    <property type="match status" value="1"/>
</dbReference>
<accession>A0ABR4QIK1</accession>
<organism evidence="3 4">
    <name type="scientific">Taenia crassiceps</name>
    <dbReference type="NCBI Taxonomy" id="6207"/>
    <lineage>
        <taxon>Eukaryota</taxon>
        <taxon>Metazoa</taxon>
        <taxon>Spiralia</taxon>
        <taxon>Lophotrochozoa</taxon>
        <taxon>Platyhelminthes</taxon>
        <taxon>Cestoda</taxon>
        <taxon>Eucestoda</taxon>
        <taxon>Cyclophyllidea</taxon>
        <taxon>Taeniidae</taxon>
        <taxon>Taenia</taxon>
    </lineage>
</organism>
<comment type="caution">
    <text evidence="3">The sequence shown here is derived from an EMBL/GenBank/DDBJ whole genome shotgun (WGS) entry which is preliminary data.</text>
</comment>
<dbReference type="SMART" id="SM01375">
    <property type="entry name" value="Dynein_light"/>
    <property type="match status" value="1"/>
</dbReference>
<dbReference type="Gene3D" id="3.30.740.10">
    <property type="entry name" value="Protein Inhibitor Of Neuronal Nitric Oxide Synthase"/>
    <property type="match status" value="1"/>
</dbReference>
<dbReference type="SUPFAM" id="SSF47473">
    <property type="entry name" value="EF-hand"/>
    <property type="match status" value="1"/>
</dbReference>
<dbReference type="PROSITE" id="PS00018">
    <property type="entry name" value="EF_HAND_1"/>
    <property type="match status" value="1"/>
</dbReference>
<dbReference type="Proteomes" id="UP001651158">
    <property type="component" value="Unassembled WGS sequence"/>
</dbReference>
<gene>
    <name evidence="3" type="ORF">TcWFU_007570</name>
</gene>
<feature type="domain" description="EF-hand" evidence="2">
    <location>
        <begin position="12"/>
        <end position="47"/>
    </location>
</feature>
<evidence type="ECO:0000313" key="4">
    <source>
        <dbReference type="Proteomes" id="UP001651158"/>
    </source>
</evidence>
<evidence type="ECO:0000259" key="2">
    <source>
        <dbReference type="PROSITE" id="PS50222"/>
    </source>
</evidence>
<name>A0ABR4QIK1_9CEST</name>
<dbReference type="Pfam" id="PF01221">
    <property type="entry name" value="Dynein_light"/>
    <property type="match status" value="1"/>
</dbReference>
<keyword evidence="4" id="KW-1185">Reference proteome</keyword>
<proteinExistence type="predicted"/>
<evidence type="ECO:0000256" key="1">
    <source>
        <dbReference type="ARBA" id="ARBA00022837"/>
    </source>
</evidence>
<protein>
    <submittedName>
        <fullName evidence="3">Tegument antigen</fullName>
    </submittedName>
</protein>